<dbReference type="Gene3D" id="3.50.50.60">
    <property type="entry name" value="FAD/NAD(P)-binding domain"/>
    <property type="match status" value="1"/>
</dbReference>
<keyword evidence="3" id="KW-0503">Monooxygenase</keyword>
<dbReference type="InterPro" id="IPR036188">
    <property type="entry name" value="FAD/NAD-bd_sf"/>
</dbReference>
<evidence type="ECO:0000313" key="3">
    <source>
        <dbReference type="EMBL" id="KOG70792.1"/>
    </source>
</evidence>
<dbReference type="SUPFAM" id="SSF51905">
    <property type="entry name" value="FAD/NAD(P)-binding domain"/>
    <property type="match status" value="1"/>
</dbReference>
<dbReference type="PANTHER" id="PTHR43476">
    <property type="entry name" value="3-(3-HYDROXY-PHENYL)PROPIONATE/3-HYDROXYCINNAMIC ACID HYDROXYLASE"/>
    <property type="match status" value="1"/>
</dbReference>
<keyword evidence="1" id="KW-0560">Oxidoreductase</keyword>
<protein>
    <submittedName>
        <fullName evidence="3">FAD-binding monooxygenase</fullName>
    </submittedName>
</protein>
<name>A0ABR5IU70_9ACTN</name>
<evidence type="ECO:0000256" key="1">
    <source>
        <dbReference type="ARBA" id="ARBA00023002"/>
    </source>
</evidence>
<gene>
    <name evidence="3" type="ORF">ADK38_40800</name>
</gene>
<organism evidence="3 4">
    <name type="scientific">Streptomyces varsoviensis</name>
    <dbReference type="NCBI Taxonomy" id="67373"/>
    <lineage>
        <taxon>Bacteria</taxon>
        <taxon>Bacillati</taxon>
        <taxon>Actinomycetota</taxon>
        <taxon>Actinomycetes</taxon>
        <taxon>Kitasatosporales</taxon>
        <taxon>Streptomycetaceae</taxon>
        <taxon>Streptomyces</taxon>
    </lineage>
</organism>
<sequence length="217" mass="23100">PQPALGNVRIFRAGGSPLLAYTSFPDSVQLGWTLPHGGYPALASQGFAHVKDQLRRAAPHYADAIDAQVRGFGDLSLLDVFAGSVRRWARDGLLLIGDSAHTHSPIGAQGINLAVQDAVAAHPVLCEGIRRGTVSEALLAPVTSQRARDVTAMTRIQVMQSRMMLSRGRVSSVVRPRAAALMSRTPAYRALLRRIAFGNEAIEVRSDLFGEGAAAAA</sequence>
<evidence type="ECO:0000313" key="4">
    <source>
        <dbReference type="Proteomes" id="UP000037020"/>
    </source>
</evidence>
<feature type="domain" description="FAD-binding" evidence="2">
    <location>
        <begin position="71"/>
        <end position="155"/>
    </location>
</feature>
<proteinExistence type="predicted"/>
<keyword evidence="4" id="KW-1185">Reference proteome</keyword>
<dbReference type="InterPro" id="IPR002938">
    <property type="entry name" value="FAD-bd"/>
</dbReference>
<dbReference type="Proteomes" id="UP000037020">
    <property type="component" value="Unassembled WGS sequence"/>
</dbReference>
<accession>A0ABR5IU70</accession>
<reference evidence="3 4" key="1">
    <citation type="submission" date="2015-07" db="EMBL/GenBank/DDBJ databases">
        <authorList>
            <person name="Ju K.-S."/>
            <person name="Doroghazi J.R."/>
            <person name="Metcalf W.W."/>
        </authorList>
    </citation>
    <scope>NUCLEOTIDE SEQUENCE [LARGE SCALE GENOMIC DNA]</scope>
    <source>
        <strain evidence="3 4">NRRL B-3589</strain>
    </source>
</reference>
<dbReference type="PRINTS" id="PR00420">
    <property type="entry name" value="RNGMNOXGNASE"/>
</dbReference>
<dbReference type="EMBL" id="LGUT01003906">
    <property type="protein sequence ID" value="KOG70792.1"/>
    <property type="molecule type" value="Genomic_DNA"/>
</dbReference>
<dbReference type="Pfam" id="PF01494">
    <property type="entry name" value="FAD_binding_3"/>
    <property type="match status" value="1"/>
</dbReference>
<feature type="non-terminal residue" evidence="3">
    <location>
        <position position="1"/>
    </location>
</feature>
<evidence type="ECO:0000259" key="2">
    <source>
        <dbReference type="Pfam" id="PF01494"/>
    </source>
</evidence>
<comment type="caution">
    <text evidence="3">The sequence shown here is derived from an EMBL/GenBank/DDBJ whole genome shotgun (WGS) entry which is preliminary data.</text>
</comment>
<dbReference type="PANTHER" id="PTHR43476:SF5">
    <property type="entry name" value="FAD-DEPENDENT MONOOXYGENASE"/>
    <property type="match status" value="1"/>
</dbReference>
<dbReference type="GO" id="GO:0004497">
    <property type="term" value="F:monooxygenase activity"/>
    <property type="evidence" value="ECO:0007669"/>
    <property type="project" value="UniProtKB-KW"/>
</dbReference>
<dbReference type="InterPro" id="IPR050631">
    <property type="entry name" value="PheA/TfdB_FAD_monoxygenase"/>
</dbReference>